<evidence type="ECO:0000313" key="2">
    <source>
        <dbReference type="EMBL" id="PLA58531.1"/>
    </source>
</evidence>
<dbReference type="AlphaFoldDB" id="A0AAP8LWZ5"/>
<dbReference type="PANTHER" id="PTHR42957:SF1">
    <property type="entry name" value="HELICASE MJ1565-RELATED"/>
    <property type="match status" value="1"/>
</dbReference>
<feature type="domain" description="Helicase HerA central" evidence="1">
    <location>
        <begin position="139"/>
        <end position="330"/>
    </location>
</feature>
<proteinExistence type="predicted"/>
<dbReference type="PANTHER" id="PTHR42957">
    <property type="entry name" value="HELICASE MJ1565-RELATED"/>
    <property type="match status" value="1"/>
</dbReference>
<organism evidence="2 3">
    <name type="scientific">Lacticaseibacillus rhamnosus</name>
    <name type="common">Lactobacillus rhamnosus</name>
    <dbReference type="NCBI Taxonomy" id="47715"/>
    <lineage>
        <taxon>Bacteria</taxon>
        <taxon>Bacillati</taxon>
        <taxon>Bacillota</taxon>
        <taxon>Bacilli</taxon>
        <taxon>Lactobacillales</taxon>
        <taxon>Lactobacillaceae</taxon>
        <taxon>Lacticaseibacillus</taxon>
    </lineage>
</organism>
<dbReference type="SUPFAM" id="SSF52540">
    <property type="entry name" value="P-loop containing nucleoside triphosphate hydrolases"/>
    <property type="match status" value="1"/>
</dbReference>
<accession>A0AAP8LWZ5</accession>
<dbReference type="InterPro" id="IPR008571">
    <property type="entry name" value="HerA-like"/>
</dbReference>
<gene>
    <name evidence="2" type="ORF">CYJ91_03055</name>
</gene>
<dbReference type="EMBL" id="PKJX01000001">
    <property type="protein sequence ID" value="PLA58531.1"/>
    <property type="molecule type" value="Genomic_DNA"/>
</dbReference>
<keyword evidence="2" id="KW-0067">ATP-binding</keyword>
<dbReference type="Proteomes" id="UP000234212">
    <property type="component" value="Unassembled WGS sequence"/>
</dbReference>
<comment type="caution">
    <text evidence="2">The sequence shown here is derived from an EMBL/GenBank/DDBJ whole genome shotgun (WGS) entry which is preliminary data.</text>
</comment>
<dbReference type="Pfam" id="PF01935">
    <property type="entry name" value="DUF87"/>
    <property type="match status" value="1"/>
</dbReference>
<dbReference type="RefSeq" id="WP_047678092.1">
    <property type="nucleotide sequence ID" value="NZ_CP017063.1"/>
</dbReference>
<keyword evidence="2" id="KW-0547">Nucleotide-binding</keyword>
<evidence type="ECO:0000259" key="1">
    <source>
        <dbReference type="Pfam" id="PF01935"/>
    </source>
</evidence>
<reference evidence="2 3" key="1">
    <citation type="submission" date="2017-12" db="EMBL/GenBank/DDBJ databases">
        <title>Phylogenetic diversity of female urinary microbiome.</title>
        <authorList>
            <person name="Thomas-White K."/>
            <person name="Wolfe A.J."/>
        </authorList>
    </citation>
    <scope>NUCLEOTIDE SEQUENCE [LARGE SCALE GENOMIC DNA]</scope>
    <source>
        <strain evidence="2 3">UMB0004</strain>
    </source>
</reference>
<protein>
    <submittedName>
        <fullName evidence="2">ATP-binding protein</fullName>
    </submittedName>
</protein>
<dbReference type="InterPro" id="IPR002789">
    <property type="entry name" value="HerA_central"/>
</dbReference>
<dbReference type="GO" id="GO:0005524">
    <property type="term" value="F:ATP binding"/>
    <property type="evidence" value="ECO:0007669"/>
    <property type="project" value="UniProtKB-KW"/>
</dbReference>
<dbReference type="Gene3D" id="3.40.50.300">
    <property type="entry name" value="P-loop containing nucleotide triphosphate hydrolases"/>
    <property type="match status" value="2"/>
</dbReference>
<sequence>MTSITKKLGVVVAVEGDIATVGMYEMSNESSYIWNGEVLSGPKVGAFLTIHQNNISLIASVSSEGVMDQQNTIRSNEFDNRYSKNSINRVVKLKTQGVIRDSGFSVTSEFVPMIGNEVSVTTNRELSIIYGLKRKSASIRIGKSILDGQPVKIPINAFFASHIGVFGNTGSGKSNTLHKLFLELFRSRYRSGILQKSQFFVIDFNGEYVDQNIFGVPHENKAVFHLNTRKKYQSERLPVSSEYLFDADILSILFDARPATQVPFLRKTITLFNQLNVQTNLNMGQFFVGIVAKILVTGNSTSDDALSNWTEKANKYLGKNTRILNDLNSVKKNSSTGSYYFTDGKETTYFNSASVLTDDQKSLLRINEIERQLSDYYLNKKTCPLEQLKMFLDFELVFETSWGGTKAEYLRPLFARIESALRSLDEVLEVCEDPYTRFRALNIISLVNTNLEVKRVAPMLLSKMIYDHQKNRASGLQRDGTVHLIIDEAHNILNNMNTEIGDDWRDYRLSVFEEIVKEGRKFDFFLTLASQRPADISPTILSQLHNYFVHRLVNEKDLIAVANTMPTIDRTSFQRLPSLGKGEAIVSGVAVQIPILVKIDLEPTIHPSSDDIVLTDLWGRSV</sequence>
<dbReference type="InterPro" id="IPR027417">
    <property type="entry name" value="P-loop_NTPase"/>
</dbReference>
<name>A0AAP8LWZ5_LACRH</name>
<evidence type="ECO:0000313" key="3">
    <source>
        <dbReference type="Proteomes" id="UP000234212"/>
    </source>
</evidence>